<keyword evidence="3 7" id="KW-0479">Metal-binding</keyword>
<evidence type="ECO:0000313" key="10">
    <source>
        <dbReference type="Proteomes" id="UP000027180"/>
    </source>
</evidence>
<evidence type="ECO:0000256" key="7">
    <source>
        <dbReference type="RuleBase" id="RU003435"/>
    </source>
</evidence>
<keyword evidence="2 7" id="KW-0645">Protease</keyword>
<dbReference type="HOGENOM" id="CLU_001805_4_0_5"/>
<evidence type="ECO:0000256" key="6">
    <source>
        <dbReference type="ARBA" id="ARBA00023049"/>
    </source>
</evidence>
<gene>
    <name evidence="9" type="primary">dcp</name>
    <name evidence="9" type="ORF">IE4771_CH04243</name>
</gene>
<dbReference type="EMBL" id="CP006986">
    <property type="protein sequence ID" value="AIC29292.1"/>
    <property type="molecule type" value="Genomic_DNA"/>
</dbReference>
<dbReference type="GO" id="GO:0008241">
    <property type="term" value="F:peptidyl-dipeptidase activity"/>
    <property type="evidence" value="ECO:0007669"/>
    <property type="project" value="UniProtKB-EC"/>
</dbReference>
<dbReference type="PANTHER" id="PTHR43660:SF1">
    <property type="entry name" value="DIPEPTIDYL CARBOXYPEPTIDASE"/>
    <property type="match status" value="1"/>
</dbReference>
<evidence type="ECO:0000256" key="4">
    <source>
        <dbReference type="ARBA" id="ARBA00022801"/>
    </source>
</evidence>
<comment type="cofactor">
    <cofactor evidence="7">
        <name>Zn(2+)</name>
        <dbReference type="ChEBI" id="CHEBI:29105"/>
    </cofactor>
    <text evidence="7">Binds 1 zinc ion.</text>
</comment>
<dbReference type="GO" id="GO:0006508">
    <property type="term" value="P:proteolysis"/>
    <property type="evidence" value="ECO:0007669"/>
    <property type="project" value="UniProtKB-KW"/>
</dbReference>
<dbReference type="RefSeq" id="WP_038691793.1">
    <property type="nucleotide sequence ID" value="NZ_CP006986.1"/>
</dbReference>
<dbReference type="GO" id="GO:0005829">
    <property type="term" value="C:cytosol"/>
    <property type="evidence" value="ECO:0007669"/>
    <property type="project" value="TreeGrafter"/>
</dbReference>
<dbReference type="Gene3D" id="3.40.390.10">
    <property type="entry name" value="Collagenase (Catalytic Domain)"/>
    <property type="match status" value="1"/>
</dbReference>
<evidence type="ECO:0000256" key="1">
    <source>
        <dbReference type="ARBA" id="ARBA00006040"/>
    </source>
</evidence>
<comment type="similarity">
    <text evidence="1 7">Belongs to the peptidase M3 family.</text>
</comment>
<dbReference type="PANTHER" id="PTHR43660">
    <property type="entry name" value="DIPEPTIDYL CARBOXYPEPTIDASE"/>
    <property type="match status" value="1"/>
</dbReference>
<dbReference type="CDD" id="cd06456">
    <property type="entry name" value="M3A_DCP"/>
    <property type="match status" value="1"/>
</dbReference>
<reference evidence="9 10" key="1">
    <citation type="submission" date="2013-12" db="EMBL/GenBank/DDBJ databases">
        <title>Complete genome sequence of Rhizobium etli bv. mimosae IE4771.</title>
        <authorList>
            <person name="Bustos P."/>
            <person name="Santamaria R.I."/>
            <person name="Lozano L."/>
            <person name="Ormeno-Orrillo E."/>
            <person name="Rogel M.A."/>
            <person name="Romero D."/>
            <person name="Cevallos M.A."/>
            <person name="Martinez-Romero E."/>
            <person name="Gonzalez V."/>
        </authorList>
    </citation>
    <scope>NUCLEOTIDE SEQUENCE [LARGE SCALE GENOMIC DNA]</scope>
    <source>
        <strain evidence="9 10">IE4771</strain>
    </source>
</reference>
<keyword evidence="5 7" id="KW-0862">Zinc</keyword>
<keyword evidence="9" id="KW-0121">Carboxypeptidase</keyword>
<keyword evidence="4 7" id="KW-0378">Hydrolase</keyword>
<proteinExistence type="inferred from homology"/>
<sequence length="695" mass="77304">MPSPHDFNPALTNWDGLHGLPRFNAIDDGDFAAAFDAALAAHEREIDEIAGNSDAPTFDNTVTALEIAGDALSRVSALFWSKAGAHTNDVIQALEREISPKMSRHYSKIGMNAALFARIDTLWENRESLGLTLEQKRVLERHWKGFVKSGAKLEKAEQEKLAAIDERLAGLGTQFGQNVLADENAWALVLSEGAELDGLPEFLRDAMAAAARERGEEGKYAVTLSRSIIEPFLTFSERRDLREQAFKAWVARGANGGETDNRSVIKETLALRQQVASLLGYGNFAELKLDNTMAKTADAVNGLLKAVWARAVKRAGEEEIDIATLIAEEGRNHEVMPWDWRHYAEKIRTRKFDFSEAELKPYLQLEKIIDACFDVANRLFGIRAIEMKGVPAYHPDVRVFEIRDRDDRLVALFLGDYFARSSKRSGAWMSSLQSQHKLELKNGRHGELPIIYNVCNFAKPAEGKPALLSLDDARTLFHEFGHALHGMLSNVTYPSVSGTGVSRDFVELPSQLYEHWLTVPAILKEYAVHFETGEPMPQTLLDKVLAARTFNAGFNTVEFTSSALVDMAFHTREVVEDPMAVQAEVLAEIGMPKSIVMRHATPHFQHIFSGGYSAGYYSYMWSEVLDADAFAAFEETGDAFNREMARKLKENIYSVGGSVDPEDAYKAFRGKLPSPDAMLVKKGLSTFEELTGSDA</sequence>
<dbReference type="Proteomes" id="UP000027180">
    <property type="component" value="Chromosome"/>
</dbReference>
<dbReference type="GO" id="GO:0046872">
    <property type="term" value="F:metal ion binding"/>
    <property type="evidence" value="ECO:0007669"/>
    <property type="project" value="UniProtKB-UniRule"/>
</dbReference>
<dbReference type="InterPro" id="IPR024079">
    <property type="entry name" value="MetalloPept_cat_dom_sf"/>
</dbReference>
<name>A0A060I5Y0_RHIET</name>
<dbReference type="OrthoDB" id="9773538at2"/>
<keyword evidence="6 7" id="KW-0482">Metalloprotease</keyword>
<evidence type="ECO:0000256" key="5">
    <source>
        <dbReference type="ARBA" id="ARBA00022833"/>
    </source>
</evidence>
<evidence type="ECO:0000313" key="9">
    <source>
        <dbReference type="EMBL" id="AIC29292.1"/>
    </source>
</evidence>
<dbReference type="InterPro" id="IPR024077">
    <property type="entry name" value="Neurolysin/TOP_dom2"/>
</dbReference>
<dbReference type="EC" id="3.4.15.5" evidence="9"/>
<dbReference type="InterPro" id="IPR001567">
    <property type="entry name" value="Pept_M3A_M3B_dom"/>
</dbReference>
<dbReference type="FunFam" id="3.40.390.10:FF:000009">
    <property type="entry name" value="Oligopeptidase A"/>
    <property type="match status" value="1"/>
</dbReference>
<dbReference type="InterPro" id="IPR034005">
    <property type="entry name" value="M3A_DCP"/>
</dbReference>
<dbReference type="GO" id="GO:0004180">
    <property type="term" value="F:carboxypeptidase activity"/>
    <property type="evidence" value="ECO:0007669"/>
    <property type="project" value="UniProtKB-KW"/>
</dbReference>
<dbReference type="KEGG" id="rei:IE4771_CH04243"/>
<dbReference type="SUPFAM" id="SSF55486">
    <property type="entry name" value="Metalloproteases ('zincins'), catalytic domain"/>
    <property type="match status" value="1"/>
</dbReference>
<dbReference type="GO" id="GO:0004222">
    <property type="term" value="F:metalloendopeptidase activity"/>
    <property type="evidence" value="ECO:0007669"/>
    <property type="project" value="InterPro"/>
</dbReference>
<evidence type="ECO:0000259" key="8">
    <source>
        <dbReference type="Pfam" id="PF01432"/>
    </source>
</evidence>
<evidence type="ECO:0000256" key="2">
    <source>
        <dbReference type="ARBA" id="ARBA00022670"/>
    </source>
</evidence>
<dbReference type="InterPro" id="IPR045090">
    <property type="entry name" value="Pept_M3A_M3B"/>
</dbReference>
<accession>A0A060I5Y0</accession>
<evidence type="ECO:0000256" key="3">
    <source>
        <dbReference type="ARBA" id="ARBA00022723"/>
    </source>
</evidence>
<dbReference type="Gene3D" id="1.10.1370.10">
    <property type="entry name" value="Neurolysin, domain 3"/>
    <property type="match status" value="1"/>
</dbReference>
<protein>
    <submittedName>
        <fullName evidence="9">Peptidyl-dipeptidase Dcp</fullName>
        <ecNumber evidence="9">3.4.15.5</ecNumber>
    </submittedName>
</protein>
<dbReference type="Pfam" id="PF01432">
    <property type="entry name" value="Peptidase_M3"/>
    <property type="match status" value="1"/>
</dbReference>
<dbReference type="AlphaFoldDB" id="A0A060I5Y0"/>
<feature type="domain" description="Peptidase M3A/M3B catalytic" evidence="8">
    <location>
        <begin position="233"/>
        <end position="682"/>
    </location>
</feature>
<organism evidence="9 10">
    <name type="scientific">Rhizobium etli bv. mimosae str. IE4771</name>
    <dbReference type="NCBI Taxonomy" id="1432050"/>
    <lineage>
        <taxon>Bacteria</taxon>
        <taxon>Pseudomonadati</taxon>
        <taxon>Pseudomonadota</taxon>
        <taxon>Alphaproteobacteria</taxon>
        <taxon>Hyphomicrobiales</taxon>
        <taxon>Rhizobiaceae</taxon>
        <taxon>Rhizobium/Agrobacterium group</taxon>
        <taxon>Rhizobium</taxon>
    </lineage>
</organism>